<keyword evidence="2" id="KW-0472">Membrane</keyword>
<keyword evidence="2" id="KW-1133">Transmembrane helix</keyword>
<evidence type="ECO:0000313" key="3">
    <source>
        <dbReference type="EMBL" id="OAY34239.1"/>
    </source>
</evidence>
<evidence type="ECO:0000256" key="2">
    <source>
        <dbReference type="SAM" id="Phobius"/>
    </source>
</evidence>
<keyword evidence="2" id="KW-0812">Transmembrane</keyword>
<sequence>MPREKSPGLKILWLWTIGTAAILVTTVVRTRLRDMEQLMNAEQQQQQTQSTLRDSLIVDSSPEPQEGIIREVK</sequence>
<evidence type="ECO:0000256" key="1">
    <source>
        <dbReference type="SAM" id="MobiDB-lite"/>
    </source>
</evidence>
<evidence type="ECO:0000313" key="4">
    <source>
        <dbReference type="Proteomes" id="UP000091857"/>
    </source>
</evidence>
<feature type="region of interest" description="Disordered" evidence="1">
    <location>
        <begin position="41"/>
        <end position="73"/>
    </location>
</feature>
<gene>
    <name evidence="3" type="ORF">MANES_12G005400v8</name>
</gene>
<organism evidence="3 4">
    <name type="scientific">Manihot esculenta</name>
    <name type="common">Cassava</name>
    <name type="synonym">Jatropha manihot</name>
    <dbReference type="NCBI Taxonomy" id="3983"/>
    <lineage>
        <taxon>Eukaryota</taxon>
        <taxon>Viridiplantae</taxon>
        <taxon>Streptophyta</taxon>
        <taxon>Embryophyta</taxon>
        <taxon>Tracheophyta</taxon>
        <taxon>Spermatophyta</taxon>
        <taxon>Magnoliopsida</taxon>
        <taxon>eudicotyledons</taxon>
        <taxon>Gunneridae</taxon>
        <taxon>Pentapetalae</taxon>
        <taxon>rosids</taxon>
        <taxon>fabids</taxon>
        <taxon>Malpighiales</taxon>
        <taxon>Euphorbiaceae</taxon>
        <taxon>Crotonoideae</taxon>
        <taxon>Manihoteae</taxon>
        <taxon>Manihot</taxon>
    </lineage>
</organism>
<comment type="caution">
    <text evidence="3">The sequence shown here is derived from an EMBL/GenBank/DDBJ whole genome shotgun (WGS) entry which is preliminary data.</text>
</comment>
<reference evidence="4" key="1">
    <citation type="journal article" date="2016" name="Nat. Biotechnol.">
        <title>Sequencing wild and cultivated cassava and related species reveals extensive interspecific hybridization and genetic diversity.</title>
        <authorList>
            <person name="Bredeson J.V."/>
            <person name="Lyons J.B."/>
            <person name="Prochnik S.E."/>
            <person name="Wu G.A."/>
            <person name="Ha C.M."/>
            <person name="Edsinger-Gonzales E."/>
            <person name="Grimwood J."/>
            <person name="Schmutz J."/>
            <person name="Rabbi I.Y."/>
            <person name="Egesi C."/>
            <person name="Nauluvula P."/>
            <person name="Lebot V."/>
            <person name="Ndunguru J."/>
            <person name="Mkamilo G."/>
            <person name="Bart R.S."/>
            <person name="Setter T.L."/>
            <person name="Gleadow R.M."/>
            <person name="Kulakow P."/>
            <person name="Ferguson M.E."/>
            <person name="Rounsley S."/>
            <person name="Rokhsar D.S."/>
        </authorList>
    </citation>
    <scope>NUCLEOTIDE SEQUENCE [LARGE SCALE GENOMIC DNA]</scope>
    <source>
        <strain evidence="4">cv. AM560-2</strain>
    </source>
</reference>
<dbReference type="Gramene" id="Manes.12G005400.1.v8.1">
    <property type="protein sequence ID" value="Manes.12G005400.1.v8.1.CDS"/>
    <property type="gene ID" value="Manes.12G005400.v8.1"/>
</dbReference>
<name>A0A2C9USH9_MANES</name>
<keyword evidence="4" id="KW-1185">Reference proteome</keyword>
<proteinExistence type="predicted"/>
<feature type="transmembrane region" description="Helical" evidence="2">
    <location>
        <begin position="12"/>
        <end position="30"/>
    </location>
</feature>
<dbReference type="Proteomes" id="UP000091857">
    <property type="component" value="Chromosome 12"/>
</dbReference>
<protein>
    <submittedName>
        <fullName evidence="3">Uncharacterized protein</fullName>
    </submittedName>
</protein>
<dbReference type="AlphaFoldDB" id="A0A2C9USH9"/>
<accession>A0A2C9USH9</accession>
<dbReference type="EMBL" id="CM004398">
    <property type="protein sequence ID" value="OAY34239.1"/>
    <property type="molecule type" value="Genomic_DNA"/>
</dbReference>